<keyword evidence="4 5" id="KW-0949">S-adenosyl-L-methionine</keyword>
<dbReference type="STRING" id="451379.A0A0N5ALM6"/>
<evidence type="ECO:0000256" key="4">
    <source>
        <dbReference type="ARBA" id="ARBA00022691"/>
    </source>
</evidence>
<dbReference type="PANTHER" id="PTHR12315:SF0">
    <property type="entry name" value="7SK SNRNA METHYLPHOSPHATE CAPPING ENZYME"/>
    <property type="match status" value="1"/>
</dbReference>
<protein>
    <recommendedName>
        <fullName evidence="6">RNA methyltransferase</fullName>
        <ecNumber evidence="6">2.1.1.-</ecNumber>
    </recommendedName>
</protein>
<proteinExistence type="inferred from homology"/>
<dbReference type="InterPro" id="IPR024160">
    <property type="entry name" value="BIN3_SAM-bd_dom"/>
</dbReference>
<dbReference type="CDD" id="cd02440">
    <property type="entry name" value="AdoMet_MTases"/>
    <property type="match status" value="1"/>
</dbReference>
<reference evidence="11" key="1">
    <citation type="submission" date="2017-02" db="UniProtKB">
        <authorList>
            <consortium name="WormBaseParasite"/>
        </authorList>
    </citation>
    <scope>IDENTIFICATION</scope>
</reference>
<dbReference type="GO" id="GO:0008173">
    <property type="term" value="F:RNA methyltransferase activity"/>
    <property type="evidence" value="ECO:0007669"/>
    <property type="project" value="UniProtKB-UniRule"/>
</dbReference>
<dbReference type="Pfam" id="PF06859">
    <property type="entry name" value="Bin3"/>
    <property type="match status" value="1"/>
</dbReference>
<keyword evidence="3 6" id="KW-0808">Transferase</keyword>
<dbReference type="AlphaFoldDB" id="A0A0N5ALM6"/>
<dbReference type="Proteomes" id="UP000046393">
    <property type="component" value="Unplaced"/>
</dbReference>
<dbReference type="PROSITE" id="PS51515">
    <property type="entry name" value="BIN3_SAM"/>
    <property type="match status" value="1"/>
</dbReference>
<evidence type="ECO:0000256" key="1">
    <source>
        <dbReference type="ARBA" id="ARBA00008361"/>
    </source>
</evidence>
<evidence type="ECO:0000256" key="2">
    <source>
        <dbReference type="ARBA" id="ARBA00022603"/>
    </source>
</evidence>
<dbReference type="InterPro" id="IPR029063">
    <property type="entry name" value="SAM-dependent_MTases_sf"/>
</dbReference>
<feature type="domain" description="Bin3-type SAM" evidence="9">
    <location>
        <begin position="310"/>
        <end position="538"/>
    </location>
</feature>
<evidence type="ECO:0000256" key="7">
    <source>
        <dbReference type="SAM" id="MobiDB-lite"/>
    </source>
</evidence>
<dbReference type="Gene3D" id="3.40.50.150">
    <property type="entry name" value="Vaccinia Virus protein VP39"/>
    <property type="match status" value="1"/>
</dbReference>
<dbReference type="PANTHER" id="PTHR12315">
    <property type="entry name" value="BICOID-INTERACTING PROTEIN RELATED"/>
    <property type="match status" value="1"/>
</dbReference>
<feature type="region of interest" description="Disordered" evidence="7">
    <location>
        <begin position="186"/>
        <end position="232"/>
    </location>
</feature>
<dbReference type="GO" id="GO:0008171">
    <property type="term" value="F:O-methyltransferase activity"/>
    <property type="evidence" value="ECO:0007669"/>
    <property type="project" value="UniProtKB-UniRule"/>
</dbReference>
<feature type="signal peptide" evidence="8">
    <location>
        <begin position="1"/>
        <end position="18"/>
    </location>
</feature>
<feature type="chain" id="PRO_5005893281" description="RNA methyltransferase" evidence="8">
    <location>
        <begin position="19"/>
        <end position="586"/>
    </location>
</feature>
<dbReference type="EC" id="2.1.1.-" evidence="6"/>
<keyword evidence="8" id="KW-0732">Signal</keyword>
<evidence type="ECO:0000256" key="5">
    <source>
        <dbReference type="PROSITE-ProRule" id="PRU00848"/>
    </source>
</evidence>
<evidence type="ECO:0000313" key="11">
    <source>
        <dbReference type="WBParaSite" id="SMUV_0000544801-mRNA-1"/>
    </source>
</evidence>
<evidence type="ECO:0000313" key="10">
    <source>
        <dbReference type="Proteomes" id="UP000046393"/>
    </source>
</evidence>
<feature type="compositionally biased region" description="Basic residues" evidence="7">
    <location>
        <begin position="186"/>
        <end position="196"/>
    </location>
</feature>
<comment type="similarity">
    <text evidence="1 6">Belongs to the methyltransferase superfamily.</text>
</comment>
<dbReference type="FunFam" id="3.40.50.150:FF:000083">
    <property type="entry name" value="7SK snRNA methylphosphate capping enzyme"/>
    <property type="match status" value="1"/>
</dbReference>
<keyword evidence="10" id="KW-1185">Reference proteome</keyword>
<name>A0A0N5ALM6_9BILA</name>
<feature type="compositionally biased region" description="Polar residues" evidence="7">
    <location>
        <begin position="549"/>
        <end position="569"/>
    </location>
</feature>
<accession>A0A0N5ALM6</accession>
<evidence type="ECO:0000256" key="6">
    <source>
        <dbReference type="RuleBase" id="RU367087"/>
    </source>
</evidence>
<feature type="compositionally biased region" description="Basic residues" evidence="7">
    <location>
        <begin position="577"/>
        <end position="586"/>
    </location>
</feature>
<dbReference type="SUPFAM" id="SSF53335">
    <property type="entry name" value="S-adenosyl-L-methionine-dependent methyltransferases"/>
    <property type="match status" value="1"/>
</dbReference>
<dbReference type="InterPro" id="IPR039772">
    <property type="entry name" value="Bin3-like"/>
</dbReference>
<feature type="compositionally biased region" description="Polar residues" evidence="7">
    <location>
        <begin position="202"/>
        <end position="222"/>
    </location>
</feature>
<dbReference type="GO" id="GO:0017069">
    <property type="term" value="F:snRNA binding"/>
    <property type="evidence" value="ECO:0007669"/>
    <property type="project" value="TreeGrafter"/>
</dbReference>
<feature type="compositionally biased region" description="Basic and acidic residues" evidence="7">
    <location>
        <begin position="64"/>
        <end position="75"/>
    </location>
</feature>
<evidence type="ECO:0000256" key="3">
    <source>
        <dbReference type="ARBA" id="ARBA00022679"/>
    </source>
</evidence>
<dbReference type="WBParaSite" id="SMUV_0000544801-mRNA-1">
    <property type="protein sequence ID" value="SMUV_0000544801-mRNA-1"/>
    <property type="gene ID" value="SMUV_0000544801"/>
</dbReference>
<feature type="region of interest" description="Disordered" evidence="7">
    <location>
        <begin position="64"/>
        <end position="91"/>
    </location>
</feature>
<dbReference type="InterPro" id="IPR010675">
    <property type="entry name" value="Bin3_C"/>
</dbReference>
<evidence type="ECO:0000259" key="9">
    <source>
        <dbReference type="PROSITE" id="PS51515"/>
    </source>
</evidence>
<evidence type="ECO:0000256" key="8">
    <source>
        <dbReference type="SAM" id="SignalP"/>
    </source>
</evidence>
<sequence>MFIQFQLLFFHLASYCDARECYVIIVVKMNGDNNEAGSSMQDVTKKSSKEEAFDCDDFIQEHADSDEKRKEESHVSRVGGGSRNPARGHKRRMFPSTYGCTVRIFPLYQPKSCKKILLSGDKVLRTRRWRGGSATDGLPFLHGGNIKDPLNLESVKPEEECETYEPLEIIIPKNPRDPLNLKKIIKNRNKRKRRNSKLYGEDSNTTTAESSGAPLQQVSTGHSVDDRPVSSPIVSPVPVSLVRKFNKQSARQKVDLDDEEKRKFIETEKKMKQKKMQQKNEKLKIMKIKFRYGNFSRYYGFRIGQGSGKDPRLFAFKKEWFEKKTVLDIGCNAGYVTLWIAKEFSPRYILGIDIDQHLVGVARKNIRHYCDKNIQIEGKFPASFASRYGPISFPSITFSSKFPNNVWFRQENYVLDYDEYLDSVKQEFDVILALSITKWIHLNWGDSGIKRFFKRIFLHLRPGGKLFLEPQGHESYYRRAKMNADLMENYKKLKFLPDSFKEYLLHEVGFESVEELDVPKAKTKGFDRPIQVYKKKLFFEHKENATIEGNESDISLTNVNAQQSNNTKSPDGPGSPKRAKHIIFDD</sequence>
<dbReference type="GO" id="GO:0032259">
    <property type="term" value="P:methylation"/>
    <property type="evidence" value="ECO:0007669"/>
    <property type="project" value="UniProtKB-KW"/>
</dbReference>
<dbReference type="GO" id="GO:0040031">
    <property type="term" value="P:snRNA modification"/>
    <property type="evidence" value="ECO:0007669"/>
    <property type="project" value="TreeGrafter"/>
</dbReference>
<feature type="region of interest" description="Disordered" evidence="7">
    <location>
        <begin position="549"/>
        <end position="586"/>
    </location>
</feature>
<organism evidence="10 11">
    <name type="scientific">Syphacia muris</name>
    <dbReference type="NCBI Taxonomy" id="451379"/>
    <lineage>
        <taxon>Eukaryota</taxon>
        <taxon>Metazoa</taxon>
        <taxon>Ecdysozoa</taxon>
        <taxon>Nematoda</taxon>
        <taxon>Chromadorea</taxon>
        <taxon>Rhabditida</taxon>
        <taxon>Spirurina</taxon>
        <taxon>Oxyuridomorpha</taxon>
        <taxon>Oxyuroidea</taxon>
        <taxon>Oxyuridae</taxon>
        <taxon>Syphacia</taxon>
    </lineage>
</organism>
<keyword evidence="2 6" id="KW-0489">Methyltransferase</keyword>